<organism evidence="2 3">
    <name type="scientific">Sphaerosporella brunnea</name>
    <dbReference type="NCBI Taxonomy" id="1250544"/>
    <lineage>
        <taxon>Eukaryota</taxon>
        <taxon>Fungi</taxon>
        <taxon>Dikarya</taxon>
        <taxon>Ascomycota</taxon>
        <taxon>Pezizomycotina</taxon>
        <taxon>Pezizomycetes</taxon>
        <taxon>Pezizales</taxon>
        <taxon>Pyronemataceae</taxon>
        <taxon>Sphaerosporella</taxon>
    </lineage>
</organism>
<feature type="region of interest" description="Disordered" evidence="1">
    <location>
        <begin position="1"/>
        <end position="34"/>
    </location>
</feature>
<dbReference type="OrthoDB" id="5445455at2759"/>
<feature type="compositionally biased region" description="Low complexity" evidence="1">
    <location>
        <begin position="388"/>
        <end position="404"/>
    </location>
</feature>
<protein>
    <submittedName>
        <fullName evidence="2">Uncharacterized protein</fullName>
    </submittedName>
</protein>
<comment type="caution">
    <text evidence="2">The sequence shown here is derived from an EMBL/GenBank/DDBJ whole genome shotgun (WGS) entry which is preliminary data.</text>
</comment>
<keyword evidence="3" id="KW-1185">Reference proteome</keyword>
<dbReference type="EMBL" id="VXIS01000214">
    <property type="protein sequence ID" value="KAA8896360.1"/>
    <property type="molecule type" value="Genomic_DNA"/>
</dbReference>
<dbReference type="Proteomes" id="UP000326924">
    <property type="component" value="Unassembled WGS sequence"/>
</dbReference>
<name>A0A5J5EL75_9PEZI</name>
<proteinExistence type="predicted"/>
<accession>A0A5J5EL75</accession>
<evidence type="ECO:0000313" key="2">
    <source>
        <dbReference type="EMBL" id="KAA8896360.1"/>
    </source>
</evidence>
<dbReference type="AlphaFoldDB" id="A0A5J5EL75"/>
<feature type="region of interest" description="Disordered" evidence="1">
    <location>
        <begin position="373"/>
        <end position="438"/>
    </location>
</feature>
<evidence type="ECO:0000256" key="1">
    <source>
        <dbReference type="SAM" id="MobiDB-lite"/>
    </source>
</evidence>
<gene>
    <name evidence="2" type="ORF">FN846DRAFT_993864</name>
</gene>
<evidence type="ECO:0000313" key="3">
    <source>
        <dbReference type="Proteomes" id="UP000326924"/>
    </source>
</evidence>
<reference evidence="2 3" key="1">
    <citation type="submission" date="2019-09" db="EMBL/GenBank/DDBJ databases">
        <title>Draft genome of the ectomycorrhizal ascomycete Sphaerosporella brunnea.</title>
        <authorList>
            <consortium name="DOE Joint Genome Institute"/>
            <person name="Benucci G.M."/>
            <person name="Marozzi G."/>
            <person name="Antonielli L."/>
            <person name="Sanchez S."/>
            <person name="Marco P."/>
            <person name="Wang X."/>
            <person name="Falini L.B."/>
            <person name="Barry K."/>
            <person name="Haridas S."/>
            <person name="Lipzen A."/>
            <person name="Labutti K."/>
            <person name="Grigoriev I.V."/>
            <person name="Murat C."/>
            <person name="Martin F."/>
            <person name="Albertini E."/>
            <person name="Donnini D."/>
            <person name="Bonito G."/>
        </authorList>
    </citation>
    <scope>NUCLEOTIDE SEQUENCE [LARGE SCALE GENOMIC DNA]</scope>
    <source>
        <strain evidence="2 3">Sb_GMNB300</strain>
    </source>
</reference>
<sequence length="438" mass="47587">MGPAKVNRSSLSACPSSKTNIANPPPDLAHNSSTVSSEDARLAIVHDAVDAALPRLVGSPIPIAIAAAVHARPGARFPTRSHLTQSLGCAITAGTHAFEAVLMPGPSQDREVILHPFMSEILAAVEAPSFLPSSWPKHMIRVCGGIDVHCNHADTFRPDGSLLFRLHKVPWLVLEVAVAEATAHVKEKLRVYLLGTRGRVRYGICIDLFTRERYDEDIVQVKVKSRRKCMVKEEIRRLRAAAEGAESKITIQEKAERNVARIIRSQPDLLLDAEDKRILERDGKYVLATASVYTSRLVPLPTGKQRCTLVTVVDSAPVWPQQSHQGFHIRWSDIGHPGLPACMADAMAFVSFAGLHEHIQILVDDAAAEGSAAEAEQQLPVHDDSVEVEVSSSPTSSDVESHSSSARDASDEECLPASPSSNYSDGSDQEWWPEGVVT</sequence>
<dbReference type="InParanoid" id="A0A5J5EL75"/>
<feature type="compositionally biased region" description="Polar residues" evidence="1">
    <location>
        <begin position="7"/>
        <end position="22"/>
    </location>
</feature>